<dbReference type="AlphaFoldDB" id="A0A6A6B6U0"/>
<dbReference type="GeneID" id="54298533"/>
<reference evidence="3" key="1">
    <citation type="journal article" date="2020" name="Stud. Mycol.">
        <title>101 Dothideomycetes genomes: a test case for predicting lifestyles and emergence of pathogens.</title>
        <authorList>
            <person name="Haridas S."/>
            <person name="Albert R."/>
            <person name="Binder M."/>
            <person name="Bloem J."/>
            <person name="Labutti K."/>
            <person name="Salamov A."/>
            <person name="Andreopoulos B."/>
            <person name="Baker S."/>
            <person name="Barry K."/>
            <person name="Bills G."/>
            <person name="Bluhm B."/>
            <person name="Cannon C."/>
            <person name="Castanera R."/>
            <person name="Culley D."/>
            <person name="Daum C."/>
            <person name="Ezra D."/>
            <person name="Gonzalez J."/>
            <person name="Henrissat B."/>
            <person name="Kuo A."/>
            <person name="Liang C."/>
            <person name="Lipzen A."/>
            <person name="Lutzoni F."/>
            <person name="Magnuson J."/>
            <person name="Mondo S."/>
            <person name="Nolan M."/>
            <person name="Ohm R."/>
            <person name="Pangilinan J."/>
            <person name="Park H.-J."/>
            <person name="Ramirez L."/>
            <person name="Alfaro M."/>
            <person name="Sun H."/>
            <person name="Tritt A."/>
            <person name="Yoshinaga Y."/>
            <person name="Zwiers L.-H."/>
            <person name="Turgeon B."/>
            <person name="Goodwin S."/>
            <person name="Spatafora J."/>
            <person name="Crous P."/>
            <person name="Grigoriev I."/>
        </authorList>
    </citation>
    <scope>NUCLEOTIDE SEQUENCE</scope>
    <source>
        <strain evidence="3">CBS 121167</strain>
    </source>
</reference>
<feature type="region of interest" description="Disordered" evidence="1">
    <location>
        <begin position="1"/>
        <end position="66"/>
    </location>
</feature>
<dbReference type="RefSeq" id="XP_033394224.1">
    <property type="nucleotide sequence ID" value="XM_033541037.1"/>
</dbReference>
<feature type="compositionally biased region" description="Basic residues" evidence="1">
    <location>
        <begin position="221"/>
        <end position="231"/>
    </location>
</feature>
<sequence>MTNDRGSDGAANSKPDDAPKTGEEEPKTGDKRAAPDDANDAHSESDHEEDTSYISLDGEMIDKNPDQVRRQIHRFLDNGGMKVGEFQSAIGVSSNAYSRFMGQQGPTKGQMSDVYQNAWAFFKKRELKGIPMPRKKAKKADESDEKDQHVGRRRHLRCAPAGGRRRRGRGVRHVRRDPQEDQRAPAQARRDASAVLPRPGGAVPRAEEAVAHPVVAAGRVPRQKGPRGRQH</sequence>
<accession>A0A6A6B6U0</accession>
<feature type="compositionally biased region" description="Basic and acidic residues" evidence="1">
    <location>
        <begin position="176"/>
        <end position="192"/>
    </location>
</feature>
<evidence type="ECO:0000259" key="2">
    <source>
        <dbReference type="Pfam" id="PF24852"/>
    </source>
</evidence>
<evidence type="ECO:0000313" key="3">
    <source>
        <dbReference type="EMBL" id="KAF2138511.1"/>
    </source>
</evidence>
<proteinExistence type="predicted"/>
<dbReference type="PANTHER" id="PTHR42339">
    <property type="entry name" value="HISTONE H1"/>
    <property type="match status" value="1"/>
</dbReference>
<dbReference type="EMBL" id="ML995496">
    <property type="protein sequence ID" value="KAF2138511.1"/>
    <property type="molecule type" value="Genomic_DNA"/>
</dbReference>
<name>A0A6A6B6U0_9PEZI</name>
<dbReference type="OrthoDB" id="2592504at2759"/>
<feature type="domain" description="DUF7726" evidence="2">
    <location>
        <begin position="60"/>
        <end position="130"/>
    </location>
</feature>
<organism evidence="3 4">
    <name type="scientific">Aplosporella prunicola CBS 121167</name>
    <dbReference type="NCBI Taxonomy" id="1176127"/>
    <lineage>
        <taxon>Eukaryota</taxon>
        <taxon>Fungi</taxon>
        <taxon>Dikarya</taxon>
        <taxon>Ascomycota</taxon>
        <taxon>Pezizomycotina</taxon>
        <taxon>Dothideomycetes</taxon>
        <taxon>Dothideomycetes incertae sedis</taxon>
        <taxon>Botryosphaeriales</taxon>
        <taxon>Aplosporellaceae</taxon>
        <taxon>Aplosporella</taxon>
    </lineage>
</organism>
<evidence type="ECO:0000256" key="1">
    <source>
        <dbReference type="SAM" id="MobiDB-lite"/>
    </source>
</evidence>
<dbReference type="PANTHER" id="PTHR42339:SF1">
    <property type="entry name" value="HISTONE H1"/>
    <property type="match status" value="1"/>
</dbReference>
<protein>
    <recommendedName>
        <fullName evidence="2">DUF7726 domain-containing protein</fullName>
    </recommendedName>
</protein>
<dbReference type="InterPro" id="IPR056143">
    <property type="entry name" value="DUF7726"/>
</dbReference>
<evidence type="ECO:0000313" key="4">
    <source>
        <dbReference type="Proteomes" id="UP000799438"/>
    </source>
</evidence>
<gene>
    <name evidence="3" type="ORF">K452DRAFT_290651</name>
</gene>
<feature type="region of interest" description="Disordered" evidence="1">
    <location>
        <begin position="131"/>
        <end position="231"/>
    </location>
</feature>
<dbReference type="Pfam" id="PF24852">
    <property type="entry name" value="DUF7726"/>
    <property type="match status" value="1"/>
</dbReference>
<keyword evidence="4" id="KW-1185">Reference proteome</keyword>
<feature type="compositionally biased region" description="Basic and acidic residues" evidence="1">
    <location>
        <begin position="14"/>
        <end position="45"/>
    </location>
</feature>
<feature type="compositionally biased region" description="Basic residues" evidence="1">
    <location>
        <begin position="151"/>
        <end position="175"/>
    </location>
</feature>
<dbReference type="Proteomes" id="UP000799438">
    <property type="component" value="Unassembled WGS sequence"/>
</dbReference>